<dbReference type="PANTHER" id="PTHR22777">
    <property type="entry name" value="HEMOLYSIN-RELATED"/>
    <property type="match status" value="1"/>
</dbReference>
<dbReference type="Pfam" id="PF03471">
    <property type="entry name" value="CorC_HlyC"/>
    <property type="match status" value="1"/>
</dbReference>
<dbReference type="EMBL" id="BMMD01000001">
    <property type="protein sequence ID" value="GGJ68719.1"/>
    <property type="molecule type" value="Genomic_DNA"/>
</dbReference>
<keyword evidence="3" id="KW-1003">Cell membrane</keyword>
<evidence type="ECO:0000256" key="1">
    <source>
        <dbReference type="ARBA" id="ARBA00004651"/>
    </source>
</evidence>
<dbReference type="InterPro" id="IPR002550">
    <property type="entry name" value="CNNM"/>
</dbReference>
<evidence type="ECO:0000256" key="7">
    <source>
        <dbReference type="ARBA" id="ARBA00023122"/>
    </source>
</evidence>
<reference evidence="14" key="2">
    <citation type="submission" date="2020-09" db="EMBL/GenBank/DDBJ databases">
        <authorList>
            <person name="Sun Q."/>
            <person name="Zhou Y."/>
        </authorList>
    </citation>
    <scope>NUCLEOTIDE SEQUENCE</scope>
    <source>
        <strain evidence="14">CGMCC 1.8984</strain>
    </source>
</reference>
<evidence type="ECO:0000256" key="6">
    <source>
        <dbReference type="ARBA" id="ARBA00022989"/>
    </source>
</evidence>
<comment type="caution">
    <text evidence="14">The sequence shown here is derived from an EMBL/GenBank/DDBJ whole genome shotgun (WGS) entry which is preliminary data.</text>
</comment>
<dbReference type="Gene3D" id="3.30.465.10">
    <property type="match status" value="1"/>
</dbReference>
<evidence type="ECO:0000256" key="2">
    <source>
        <dbReference type="ARBA" id="ARBA00006337"/>
    </source>
</evidence>
<evidence type="ECO:0000256" key="11">
    <source>
        <dbReference type="SAM" id="Phobius"/>
    </source>
</evidence>
<evidence type="ECO:0000313" key="15">
    <source>
        <dbReference type="Proteomes" id="UP000636956"/>
    </source>
</evidence>
<evidence type="ECO:0000256" key="8">
    <source>
        <dbReference type="ARBA" id="ARBA00023136"/>
    </source>
</evidence>
<feature type="domain" description="CNNM transmembrane" evidence="13">
    <location>
        <begin position="1"/>
        <end position="184"/>
    </location>
</feature>
<keyword evidence="5" id="KW-0677">Repeat</keyword>
<evidence type="ECO:0008006" key="16">
    <source>
        <dbReference type="Google" id="ProtNLM"/>
    </source>
</evidence>
<feature type="domain" description="CBS" evidence="12">
    <location>
        <begin position="271"/>
        <end position="328"/>
    </location>
</feature>
<dbReference type="Proteomes" id="UP000636956">
    <property type="component" value="Unassembled WGS sequence"/>
</dbReference>
<feature type="domain" description="CBS" evidence="12">
    <location>
        <begin position="203"/>
        <end position="263"/>
    </location>
</feature>
<dbReference type="SMART" id="SM00116">
    <property type="entry name" value="CBS"/>
    <property type="match status" value="1"/>
</dbReference>
<evidence type="ECO:0000313" key="14">
    <source>
        <dbReference type="EMBL" id="GGJ68719.1"/>
    </source>
</evidence>
<dbReference type="InterPro" id="IPR046342">
    <property type="entry name" value="CBS_dom_sf"/>
</dbReference>
<dbReference type="GO" id="GO:0005886">
    <property type="term" value="C:plasma membrane"/>
    <property type="evidence" value="ECO:0007669"/>
    <property type="project" value="UniProtKB-SubCell"/>
</dbReference>
<dbReference type="InterPro" id="IPR036318">
    <property type="entry name" value="FAD-bd_PCMH-like_sf"/>
</dbReference>
<dbReference type="FunFam" id="3.10.580.10:FF:000002">
    <property type="entry name" value="Magnesium/cobalt efflux protein CorC"/>
    <property type="match status" value="1"/>
</dbReference>
<keyword evidence="8 10" id="KW-0472">Membrane</keyword>
<sequence>MQPWLFIGVAFVLVAFGGLMAAVDSAIGVSSRADVTEVAVDSRARRSLLAIADDAGAHVNAVNFMRIIADTTAAVLVTLAFTTFVDNVWLVLLYSALIMTAVSFVLVGASPRSVGRAHPATVLRLTAPLVHLLRVLLGPLANALVSLGNRVTPSRIRFAGVSSEEQLLSMVDEAAELEVLEEGDRELIHSIFEFNDTVAREVMVPRTDMVTIDASAHLPQAMALFLKAGYSRIPVIARDADDVTGILYLRDLARLSFERPLDAEELTVGELVRPALFVPDSMKADALLRRMQLESNHLAMVVDEYGGIAGLATLEDLIEELVGDISDEYDREAAQVEELGDGRYRVNARLPIDELGELFGLDLEDEDVDSAGGLLAKELGHLPLPGERVTASGLILEAERTEGRRKRISTILVERDQALIDAQSAFDTGELDGRNHRG</sequence>
<keyword evidence="6 10" id="KW-1133">Transmembrane helix</keyword>
<comment type="similarity">
    <text evidence="2">Belongs to the UPF0053 family.</text>
</comment>
<accession>A0A917PAI9</accession>
<organism evidence="14 15">
    <name type="scientific">Agromyces bauzanensis</name>
    <dbReference type="NCBI Taxonomy" id="1308924"/>
    <lineage>
        <taxon>Bacteria</taxon>
        <taxon>Bacillati</taxon>
        <taxon>Actinomycetota</taxon>
        <taxon>Actinomycetes</taxon>
        <taxon>Micrococcales</taxon>
        <taxon>Microbacteriaceae</taxon>
        <taxon>Agromyces</taxon>
    </lineage>
</organism>
<keyword evidence="15" id="KW-1185">Reference proteome</keyword>
<dbReference type="InterPro" id="IPR005170">
    <property type="entry name" value="Transptr-assoc_dom"/>
</dbReference>
<dbReference type="Pfam" id="PF01595">
    <property type="entry name" value="CNNM"/>
    <property type="match status" value="1"/>
</dbReference>
<dbReference type="PROSITE" id="PS51371">
    <property type="entry name" value="CBS"/>
    <property type="match status" value="2"/>
</dbReference>
<dbReference type="InterPro" id="IPR000644">
    <property type="entry name" value="CBS_dom"/>
</dbReference>
<dbReference type="CDD" id="cd04590">
    <property type="entry name" value="CBS_pair_CorC_HlyC_assoc"/>
    <property type="match status" value="1"/>
</dbReference>
<gene>
    <name evidence="14" type="ORF">GCM10011372_03160</name>
</gene>
<reference evidence="14" key="1">
    <citation type="journal article" date="2014" name="Int. J. Syst. Evol. Microbiol.">
        <title>Complete genome sequence of Corynebacterium casei LMG S-19264T (=DSM 44701T), isolated from a smear-ripened cheese.</title>
        <authorList>
            <consortium name="US DOE Joint Genome Institute (JGI-PGF)"/>
            <person name="Walter F."/>
            <person name="Albersmeier A."/>
            <person name="Kalinowski J."/>
            <person name="Ruckert C."/>
        </authorList>
    </citation>
    <scope>NUCLEOTIDE SEQUENCE</scope>
    <source>
        <strain evidence="14">CGMCC 1.8984</strain>
    </source>
</reference>
<evidence type="ECO:0000256" key="4">
    <source>
        <dbReference type="ARBA" id="ARBA00022692"/>
    </source>
</evidence>
<dbReference type="InterPro" id="IPR016169">
    <property type="entry name" value="FAD-bd_PCMH_sub2"/>
</dbReference>
<evidence type="ECO:0000256" key="3">
    <source>
        <dbReference type="ARBA" id="ARBA00022475"/>
    </source>
</evidence>
<keyword evidence="4 10" id="KW-0812">Transmembrane</keyword>
<feature type="transmembrane region" description="Helical" evidence="11">
    <location>
        <begin position="88"/>
        <end position="109"/>
    </location>
</feature>
<evidence type="ECO:0000256" key="9">
    <source>
        <dbReference type="PROSITE-ProRule" id="PRU00703"/>
    </source>
</evidence>
<dbReference type="AlphaFoldDB" id="A0A917PAI9"/>
<dbReference type="SUPFAM" id="SSF54631">
    <property type="entry name" value="CBS-domain pair"/>
    <property type="match status" value="1"/>
</dbReference>
<dbReference type="PROSITE" id="PS51846">
    <property type="entry name" value="CNNM"/>
    <property type="match status" value="1"/>
</dbReference>
<dbReference type="Pfam" id="PF00571">
    <property type="entry name" value="CBS"/>
    <property type="match status" value="2"/>
</dbReference>
<feature type="transmembrane region" description="Helical" evidence="11">
    <location>
        <begin position="64"/>
        <end position="81"/>
    </location>
</feature>
<evidence type="ECO:0000256" key="10">
    <source>
        <dbReference type="PROSITE-ProRule" id="PRU01193"/>
    </source>
</evidence>
<keyword evidence="7 9" id="KW-0129">CBS domain</keyword>
<evidence type="ECO:0000259" key="12">
    <source>
        <dbReference type="PROSITE" id="PS51371"/>
    </source>
</evidence>
<dbReference type="GO" id="GO:0050660">
    <property type="term" value="F:flavin adenine dinucleotide binding"/>
    <property type="evidence" value="ECO:0007669"/>
    <property type="project" value="InterPro"/>
</dbReference>
<name>A0A917PAI9_9MICO</name>
<protein>
    <recommendedName>
        <fullName evidence="16">HlyC/CorC family transporter</fullName>
    </recommendedName>
</protein>
<proteinExistence type="inferred from homology"/>
<dbReference type="SUPFAM" id="SSF56176">
    <property type="entry name" value="FAD-binding/transporter-associated domain-like"/>
    <property type="match status" value="1"/>
</dbReference>
<dbReference type="PANTHER" id="PTHR22777:SF32">
    <property type="entry name" value="UPF0053 INNER MEMBRANE PROTEIN YFJD"/>
    <property type="match status" value="1"/>
</dbReference>
<evidence type="ECO:0000259" key="13">
    <source>
        <dbReference type="PROSITE" id="PS51846"/>
    </source>
</evidence>
<evidence type="ECO:0000256" key="5">
    <source>
        <dbReference type="ARBA" id="ARBA00022737"/>
    </source>
</evidence>
<dbReference type="SMART" id="SM01091">
    <property type="entry name" value="CorC_HlyC"/>
    <property type="match status" value="1"/>
</dbReference>
<dbReference type="RefSeq" id="WP_188741671.1">
    <property type="nucleotide sequence ID" value="NZ_BAABFW010000041.1"/>
</dbReference>
<comment type="subcellular location">
    <subcellularLocation>
        <location evidence="1">Cell membrane</location>
        <topology evidence="1">Multi-pass membrane protein</topology>
    </subcellularLocation>
</comment>
<dbReference type="InterPro" id="IPR044751">
    <property type="entry name" value="Ion_transp-like_CBS"/>
</dbReference>
<dbReference type="Gene3D" id="3.10.580.10">
    <property type="entry name" value="CBS-domain"/>
    <property type="match status" value="1"/>
</dbReference>